<dbReference type="RefSeq" id="WP_063321744.1">
    <property type="nucleotide sequence ID" value="NZ_CP015225.1"/>
</dbReference>
<evidence type="ECO:0000256" key="3">
    <source>
        <dbReference type="ARBA" id="ARBA00023163"/>
    </source>
</evidence>
<keyword evidence="1" id="KW-0805">Transcription regulation</keyword>
<dbReference type="EMBL" id="CP015225">
    <property type="protein sequence ID" value="AMZ71181.1"/>
    <property type="molecule type" value="Genomic_DNA"/>
</dbReference>
<keyword evidence="3" id="KW-0804">Transcription</keyword>
<organism evidence="5 6">
    <name type="scientific">Pseudomonas fluorescens</name>
    <dbReference type="NCBI Taxonomy" id="294"/>
    <lineage>
        <taxon>Bacteria</taxon>
        <taxon>Pseudomonadati</taxon>
        <taxon>Pseudomonadota</taxon>
        <taxon>Gammaproteobacteria</taxon>
        <taxon>Pseudomonadales</taxon>
        <taxon>Pseudomonadaceae</taxon>
        <taxon>Pseudomonas</taxon>
    </lineage>
</organism>
<name>A0A159ZWU2_PSEFL</name>
<evidence type="ECO:0000313" key="6">
    <source>
        <dbReference type="Proteomes" id="UP000076083"/>
    </source>
</evidence>
<reference evidence="6" key="1">
    <citation type="submission" date="2016-04" db="EMBL/GenBank/DDBJ databases">
        <authorList>
            <person name="Ray J."/>
            <person name="Price M."/>
            <person name="Deutschbauer A."/>
        </authorList>
    </citation>
    <scope>NUCLEOTIDE SEQUENCE [LARGE SCALE GENOMIC DNA]</scope>
    <source>
        <strain evidence="6">FW300-N2E2</strain>
    </source>
</reference>
<dbReference type="Gene3D" id="1.20.120.530">
    <property type="entry name" value="GntR ligand-binding domain-like"/>
    <property type="match status" value="1"/>
</dbReference>
<dbReference type="Pfam" id="PF00392">
    <property type="entry name" value="GntR"/>
    <property type="match status" value="1"/>
</dbReference>
<dbReference type="Proteomes" id="UP000076083">
    <property type="component" value="Chromosome"/>
</dbReference>
<dbReference type="InterPro" id="IPR036390">
    <property type="entry name" value="WH_DNA-bd_sf"/>
</dbReference>
<dbReference type="GO" id="GO:0003700">
    <property type="term" value="F:DNA-binding transcription factor activity"/>
    <property type="evidence" value="ECO:0007669"/>
    <property type="project" value="InterPro"/>
</dbReference>
<feature type="domain" description="HTH gntR-type" evidence="4">
    <location>
        <begin position="9"/>
        <end position="76"/>
    </location>
</feature>
<dbReference type="InterPro" id="IPR011711">
    <property type="entry name" value="GntR_C"/>
</dbReference>
<keyword evidence="2" id="KW-0238">DNA-binding</keyword>
<dbReference type="PROSITE" id="PS50949">
    <property type="entry name" value="HTH_GNTR"/>
    <property type="match status" value="1"/>
</dbReference>
<dbReference type="PANTHER" id="PTHR43537">
    <property type="entry name" value="TRANSCRIPTIONAL REGULATOR, GNTR FAMILY"/>
    <property type="match status" value="1"/>
</dbReference>
<proteinExistence type="predicted"/>
<evidence type="ECO:0000259" key="4">
    <source>
        <dbReference type="PROSITE" id="PS50949"/>
    </source>
</evidence>
<evidence type="ECO:0000256" key="2">
    <source>
        <dbReference type="ARBA" id="ARBA00023125"/>
    </source>
</evidence>
<dbReference type="Pfam" id="PF07729">
    <property type="entry name" value="FCD"/>
    <property type="match status" value="1"/>
</dbReference>
<accession>A0A159ZWU2</accession>
<dbReference type="InterPro" id="IPR036388">
    <property type="entry name" value="WH-like_DNA-bd_sf"/>
</dbReference>
<gene>
    <name evidence="5" type="ORF">TK06_08710</name>
</gene>
<dbReference type="AlphaFoldDB" id="A0A159ZWU2"/>
<evidence type="ECO:0000313" key="5">
    <source>
        <dbReference type="EMBL" id="AMZ71181.1"/>
    </source>
</evidence>
<evidence type="ECO:0000256" key="1">
    <source>
        <dbReference type="ARBA" id="ARBA00023015"/>
    </source>
</evidence>
<sequence length="224" mass="25177">MQIQPLEQGNLSARAYFSIREGLIAGNFKPGERLVMQDLAERLGTSVTPVREACLRLVSERGLELRSGRFATVPALTRARYLEVRTIRIALEGLAAEMATHNVTDADLARLLELHKLFEEADRKNDGLAAMHHNREFHFTLYRLSGMDMLTAQIEGLWVSMGPILNLFYTYGHNSYIGADEHLVLMDALRDKKPSKARKAIADDILRGGVSILKFIDETEDRPA</sequence>
<dbReference type="SMART" id="SM00895">
    <property type="entry name" value="FCD"/>
    <property type="match status" value="1"/>
</dbReference>
<protein>
    <submittedName>
        <fullName evidence="5">GntR family transcriptional regulator</fullName>
    </submittedName>
</protein>
<dbReference type="SUPFAM" id="SSF46785">
    <property type="entry name" value="Winged helix' DNA-binding domain"/>
    <property type="match status" value="1"/>
</dbReference>
<dbReference type="GO" id="GO:0003677">
    <property type="term" value="F:DNA binding"/>
    <property type="evidence" value="ECO:0007669"/>
    <property type="project" value="UniProtKB-KW"/>
</dbReference>
<reference evidence="5 6" key="2">
    <citation type="journal article" date="2018" name="Nature">
        <title>Mutant phenotypes for thousands of bacterial genes of unknown function.</title>
        <authorList>
            <person name="Price M.N."/>
            <person name="Wetmore K.M."/>
            <person name="Waters R.J."/>
            <person name="Callaghan M."/>
            <person name="Ray J."/>
            <person name="Liu H."/>
            <person name="Kuehl J.V."/>
            <person name="Melnyk R.A."/>
            <person name="Lamson J.S."/>
            <person name="Suh Y."/>
            <person name="Carlson H.K."/>
            <person name="Esquivel Z."/>
            <person name="Sadeeshkumar H."/>
            <person name="Chakraborty R."/>
            <person name="Zane G.M."/>
            <person name="Rubin B.E."/>
            <person name="Wall J.D."/>
            <person name="Visel A."/>
            <person name="Bristow J."/>
            <person name="Blow M.J."/>
            <person name="Arkin A.P."/>
            <person name="Deutschbauer A.M."/>
        </authorList>
    </citation>
    <scope>NUCLEOTIDE SEQUENCE [LARGE SCALE GENOMIC DNA]</scope>
    <source>
        <strain evidence="5 6">FW300-N2E2</strain>
    </source>
</reference>
<dbReference type="PANTHER" id="PTHR43537:SF39">
    <property type="entry name" value="HTH-TYPE TRANSCRIPTIONAL REGULATOR MCBR"/>
    <property type="match status" value="1"/>
</dbReference>
<dbReference type="SMART" id="SM00345">
    <property type="entry name" value="HTH_GNTR"/>
    <property type="match status" value="1"/>
</dbReference>
<dbReference type="InterPro" id="IPR008920">
    <property type="entry name" value="TF_FadR/GntR_C"/>
</dbReference>
<dbReference type="Gene3D" id="1.10.10.10">
    <property type="entry name" value="Winged helix-like DNA-binding domain superfamily/Winged helix DNA-binding domain"/>
    <property type="match status" value="1"/>
</dbReference>
<dbReference type="InterPro" id="IPR000524">
    <property type="entry name" value="Tscrpt_reg_HTH_GntR"/>
</dbReference>
<dbReference type="SUPFAM" id="SSF48008">
    <property type="entry name" value="GntR ligand-binding domain-like"/>
    <property type="match status" value="1"/>
</dbReference>